<keyword evidence="5 8" id="KW-0812">Transmembrane</keyword>
<feature type="transmembrane region" description="Helical" evidence="8">
    <location>
        <begin position="397"/>
        <end position="415"/>
    </location>
</feature>
<evidence type="ECO:0000256" key="8">
    <source>
        <dbReference type="SAM" id="Phobius"/>
    </source>
</evidence>
<keyword evidence="7 8" id="KW-0472">Membrane</keyword>
<reference evidence="9 10" key="1">
    <citation type="submission" date="2017-08" db="EMBL/GenBank/DDBJ databases">
        <title>Infants hospitalized years apart are colonized by the same room-sourced microbial strains.</title>
        <authorList>
            <person name="Brooks B."/>
            <person name="Olm M.R."/>
            <person name="Firek B.A."/>
            <person name="Baker R."/>
            <person name="Thomas B.C."/>
            <person name="Morowitz M.J."/>
            <person name="Banfield J.F."/>
        </authorList>
    </citation>
    <scope>NUCLEOTIDE SEQUENCE [LARGE SCALE GENOMIC DNA]</scope>
    <source>
        <strain evidence="9">S2_003_000_R2_14</strain>
    </source>
</reference>
<dbReference type="GO" id="GO:0005886">
    <property type="term" value="C:plasma membrane"/>
    <property type="evidence" value="ECO:0007669"/>
    <property type="project" value="UniProtKB-SubCell"/>
</dbReference>
<evidence type="ECO:0000256" key="3">
    <source>
        <dbReference type="ARBA" id="ARBA00022676"/>
    </source>
</evidence>
<evidence type="ECO:0008006" key="11">
    <source>
        <dbReference type="Google" id="ProtNLM"/>
    </source>
</evidence>
<feature type="transmembrane region" description="Helical" evidence="8">
    <location>
        <begin position="7"/>
        <end position="26"/>
    </location>
</feature>
<evidence type="ECO:0000256" key="5">
    <source>
        <dbReference type="ARBA" id="ARBA00022692"/>
    </source>
</evidence>
<feature type="transmembrane region" description="Helical" evidence="8">
    <location>
        <begin position="209"/>
        <end position="242"/>
    </location>
</feature>
<gene>
    <name evidence="9" type="ORF">DI536_30195</name>
</gene>
<organism evidence="9 10">
    <name type="scientific">Archangium gephyra</name>
    <dbReference type="NCBI Taxonomy" id="48"/>
    <lineage>
        <taxon>Bacteria</taxon>
        <taxon>Pseudomonadati</taxon>
        <taxon>Myxococcota</taxon>
        <taxon>Myxococcia</taxon>
        <taxon>Myxococcales</taxon>
        <taxon>Cystobacterineae</taxon>
        <taxon>Archangiaceae</taxon>
        <taxon>Archangium</taxon>
    </lineage>
</organism>
<dbReference type="EMBL" id="QFQP01000038">
    <property type="protein sequence ID" value="PZR06348.1"/>
    <property type="molecule type" value="Genomic_DNA"/>
</dbReference>
<dbReference type="Proteomes" id="UP000249061">
    <property type="component" value="Unassembled WGS sequence"/>
</dbReference>
<proteinExistence type="predicted"/>
<evidence type="ECO:0000256" key="4">
    <source>
        <dbReference type="ARBA" id="ARBA00022679"/>
    </source>
</evidence>
<keyword evidence="2" id="KW-1003">Cell membrane</keyword>
<dbReference type="PANTHER" id="PTHR33908:SF11">
    <property type="entry name" value="MEMBRANE PROTEIN"/>
    <property type="match status" value="1"/>
</dbReference>
<sequence length="587" mass="64467">MRFWKPALAFVVGVVPIAMWWFVLAYSKLGVNFGLGSLNFPTRITASIFATFMLIAVVSAPLWRITFEAFTLAPGSRLARDLETLTESRWVALLSFGAFAVAALVRGWVLRGAPLTDDESAYQFAASLLTEGRLWAESAPPEIRLFFDTVFIINDGKMYAQYPLGWPALLAVGMVTGLTPVLNPLLSAATVPAVYGLGRHFAGPREGRIAGGLFIVSPMVATAAATLMSHTAALAAITWAFWVVATRAEVKSPRWDALLAFFIGAAVLIRPGVGVGFGAPLVAWWLYVRAFRTGEGRVVRLASFAVVGSVLGALFFFINHEQTGSMWKLAYTRSLEYAQENGYRFSAWSSPQKFMGGGGFYELTQVALAALLRINQDFFGLPLSLLPLAAVAWSRRLMVLAVPCAAFTFFHFFAADVGVDTFAPVHFFELAGPLTVLIALGVGRWVDRGLGALVMAVLATAWATVIPMRFWSIHLMAQDIIAPLELVEEKDLHEAVVFNVGLPLQCLDLSHHFVFMRPFNHPDLADDVVWVNHLSVQLDRELARRAFPGRAAYLLVQRIDCTLELMPLDAPEAERLAPPYPFINKPK</sequence>
<evidence type="ECO:0000313" key="10">
    <source>
        <dbReference type="Proteomes" id="UP000249061"/>
    </source>
</evidence>
<evidence type="ECO:0000256" key="1">
    <source>
        <dbReference type="ARBA" id="ARBA00004651"/>
    </source>
</evidence>
<dbReference type="PANTHER" id="PTHR33908">
    <property type="entry name" value="MANNOSYLTRANSFERASE YKCB-RELATED"/>
    <property type="match status" value="1"/>
</dbReference>
<evidence type="ECO:0000256" key="2">
    <source>
        <dbReference type="ARBA" id="ARBA00022475"/>
    </source>
</evidence>
<feature type="transmembrane region" description="Helical" evidence="8">
    <location>
        <begin position="46"/>
        <end position="67"/>
    </location>
</feature>
<feature type="transmembrane region" description="Helical" evidence="8">
    <location>
        <begin position="168"/>
        <end position="197"/>
    </location>
</feature>
<dbReference type="InterPro" id="IPR050297">
    <property type="entry name" value="LipidA_mod_glycosyltrf_83"/>
</dbReference>
<keyword evidence="3" id="KW-0328">Glycosyltransferase</keyword>
<evidence type="ECO:0000256" key="6">
    <source>
        <dbReference type="ARBA" id="ARBA00022989"/>
    </source>
</evidence>
<comment type="caution">
    <text evidence="9">The sequence shown here is derived from an EMBL/GenBank/DDBJ whole genome shotgun (WGS) entry which is preliminary data.</text>
</comment>
<protein>
    <recommendedName>
        <fullName evidence="11">Glycosyltransferase RgtA/B/C/D-like domain-containing protein</fullName>
    </recommendedName>
</protein>
<feature type="transmembrane region" description="Helical" evidence="8">
    <location>
        <begin position="452"/>
        <end position="471"/>
    </location>
</feature>
<dbReference type="GO" id="GO:0009103">
    <property type="term" value="P:lipopolysaccharide biosynthetic process"/>
    <property type="evidence" value="ECO:0007669"/>
    <property type="project" value="UniProtKB-ARBA"/>
</dbReference>
<feature type="transmembrane region" description="Helical" evidence="8">
    <location>
        <begin position="88"/>
        <end position="109"/>
    </location>
</feature>
<evidence type="ECO:0000256" key="7">
    <source>
        <dbReference type="ARBA" id="ARBA00023136"/>
    </source>
</evidence>
<feature type="transmembrane region" description="Helical" evidence="8">
    <location>
        <begin position="298"/>
        <end position="318"/>
    </location>
</feature>
<accession>A0A2W5UBL4</accession>
<feature type="transmembrane region" description="Helical" evidence="8">
    <location>
        <begin position="257"/>
        <end position="286"/>
    </location>
</feature>
<comment type="subcellular location">
    <subcellularLocation>
        <location evidence="1">Cell membrane</location>
        <topology evidence="1">Multi-pass membrane protein</topology>
    </subcellularLocation>
</comment>
<keyword evidence="4" id="KW-0808">Transferase</keyword>
<dbReference type="AlphaFoldDB" id="A0A2W5UBL4"/>
<keyword evidence="6 8" id="KW-1133">Transmembrane helix</keyword>
<dbReference type="GO" id="GO:0016763">
    <property type="term" value="F:pentosyltransferase activity"/>
    <property type="evidence" value="ECO:0007669"/>
    <property type="project" value="TreeGrafter"/>
</dbReference>
<evidence type="ECO:0000313" key="9">
    <source>
        <dbReference type="EMBL" id="PZR06348.1"/>
    </source>
</evidence>
<feature type="transmembrane region" description="Helical" evidence="8">
    <location>
        <begin position="427"/>
        <end position="446"/>
    </location>
</feature>
<name>A0A2W5UBL4_9BACT</name>